<dbReference type="InterPro" id="IPR001304">
    <property type="entry name" value="C-type_lectin-like"/>
</dbReference>
<evidence type="ECO:0000313" key="2">
    <source>
        <dbReference type="EMBL" id="KAK3785862.1"/>
    </source>
</evidence>
<keyword evidence="3" id="KW-1185">Reference proteome</keyword>
<gene>
    <name evidence="2" type="ORF">RRG08_063134</name>
</gene>
<dbReference type="EMBL" id="JAWDGP010002053">
    <property type="protein sequence ID" value="KAK3785862.1"/>
    <property type="molecule type" value="Genomic_DNA"/>
</dbReference>
<dbReference type="Pfam" id="PF00059">
    <property type="entry name" value="Lectin_C"/>
    <property type="match status" value="1"/>
</dbReference>
<organism evidence="2 3">
    <name type="scientific">Elysia crispata</name>
    <name type="common">lettuce slug</name>
    <dbReference type="NCBI Taxonomy" id="231223"/>
    <lineage>
        <taxon>Eukaryota</taxon>
        <taxon>Metazoa</taxon>
        <taxon>Spiralia</taxon>
        <taxon>Lophotrochozoa</taxon>
        <taxon>Mollusca</taxon>
        <taxon>Gastropoda</taxon>
        <taxon>Heterobranchia</taxon>
        <taxon>Euthyneura</taxon>
        <taxon>Panpulmonata</taxon>
        <taxon>Sacoglossa</taxon>
        <taxon>Placobranchoidea</taxon>
        <taxon>Plakobranchidae</taxon>
        <taxon>Elysia</taxon>
    </lineage>
</organism>
<evidence type="ECO:0000259" key="1">
    <source>
        <dbReference type="PROSITE" id="PS50041"/>
    </source>
</evidence>
<reference evidence="2" key="1">
    <citation type="journal article" date="2023" name="G3 (Bethesda)">
        <title>A reference genome for the long-term kleptoplast-retaining sea slug Elysia crispata morphotype clarki.</title>
        <authorList>
            <person name="Eastman K.E."/>
            <person name="Pendleton A.L."/>
            <person name="Shaikh M.A."/>
            <person name="Suttiyut T."/>
            <person name="Ogas R."/>
            <person name="Tomko P."/>
            <person name="Gavelis G."/>
            <person name="Widhalm J.R."/>
            <person name="Wisecaver J.H."/>
        </authorList>
    </citation>
    <scope>NUCLEOTIDE SEQUENCE</scope>
    <source>
        <strain evidence="2">ECLA1</strain>
    </source>
</reference>
<dbReference type="Proteomes" id="UP001283361">
    <property type="component" value="Unassembled WGS sequence"/>
</dbReference>
<protein>
    <recommendedName>
        <fullName evidence="1">C-type lectin domain-containing protein</fullName>
    </recommendedName>
</protein>
<dbReference type="InterPro" id="IPR016186">
    <property type="entry name" value="C-type_lectin-like/link_sf"/>
</dbReference>
<dbReference type="PROSITE" id="PS50041">
    <property type="entry name" value="C_TYPE_LECTIN_2"/>
    <property type="match status" value="1"/>
</dbReference>
<comment type="caution">
    <text evidence="2">The sequence shown here is derived from an EMBL/GenBank/DDBJ whole genome shotgun (WGS) entry which is preliminary data.</text>
</comment>
<dbReference type="SUPFAM" id="SSF56436">
    <property type="entry name" value="C-type lectin-like"/>
    <property type="match status" value="1"/>
</dbReference>
<proteinExistence type="predicted"/>
<name>A0AAE1AFS1_9GAST</name>
<feature type="domain" description="C-type lectin" evidence="1">
    <location>
        <begin position="34"/>
        <end position="84"/>
    </location>
</feature>
<dbReference type="Gene3D" id="3.10.100.10">
    <property type="entry name" value="Mannose-Binding Protein A, subunit A"/>
    <property type="match status" value="1"/>
</dbReference>
<dbReference type="AlphaFoldDB" id="A0AAE1AFS1"/>
<feature type="non-terminal residue" evidence="2">
    <location>
        <position position="1"/>
    </location>
</feature>
<sequence length="96" mass="10651">MDGVLNVRPELFLRIDGLPGANNACADLGLGAEDGPHASKTYWMDNQPNNYEGVQDCGAYRNPRSNIAKWNDQLCSKRRKFVCEVFPDCPGNTFGE</sequence>
<accession>A0AAE1AFS1</accession>
<dbReference type="InterPro" id="IPR016187">
    <property type="entry name" value="CTDL_fold"/>
</dbReference>
<evidence type="ECO:0000313" key="3">
    <source>
        <dbReference type="Proteomes" id="UP001283361"/>
    </source>
</evidence>